<dbReference type="Proteomes" id="UP000221758">
    <property type="component" value="Segment"/>
</dbReference>
<keyword evidence="2" id="KW-1185">Reference proteome</keyword>
<proteinExistence type="predicted"/>
<gene>
    <name evidence="1" type="ORF">ABP12_00043</name>
</gene>
<dbReference type="EMBL" id="KY670595">
    <property type="protein sequence ID" value="ARB06784.1"/>
    <property type="molecule type" value="Genomic_DNA"/>
</dbReference>
<reference evidence="1 2" key="1">
    <citation type="submission" date="2017-02" db="EMBL/GenBank/DDBJ databases">
        <title>The complete genome of Acinetobacter Baumannii phage WCHABP12.</title>
        <authorList>
            <person name="Zhou W."/>
            <person name="Feng Y."/>
            <person name="Zong Z."/>
        </authorList>
    </citation>
    <scope>NUCLEOTIDE SEQUENCE [LARGE SCALE GENOMIC DNA]</scope>
</reference>
<accession>A0A1V0DZB2</accession>
<dbReference type="OrthoDB" id="36332at10239"/>
<sequence length="60" mass="7102">MNKQDLEYVNKAISGLSDKLYKVLETLQDEKLTHKYARKVAEQELDNIMYEIPVFVEIKK</sequence>
<protein>
    <submittedName>
        <fullName evidence="1">Uncharacterized protein</fullName>
    </submittedName>
</protein>
<evidence type="ECO:0000313" key="2">
    <source>
        <dbReference type="Proteomes" id="UP000221758"/>
    </source>
</evidence>
<evidence type="ECO:0000313" key="1">
    <source>
        <dbReference type="EMBL" id="ARB06784.1"/>
    </source>
</evidence>
<organism evidence="1 2">
    <name type="scientific">Acinetobacter phage WCHABP12</name>
    <dbReference type="NCBI Taxonomy" id="1965454"/>
    <lineage>
        <taxon>Viruses</taxon>
        <taxon>Duplodnaviria</taxon>
        <taxon>Heunggongvirae</taxon>
        <taxon>Uroviricota</taxon>
        <taxon>Caudoviricetes</taxon>
        <taxon>Obolenskvirus</taxon>
        <taxon>Obolenskvirus WCHABP12</taxon>
    </lineage>
</organism>
<name>A0A1V0DZB2_9CAUD</name>